<dbReference type="AlphaFoldDB" id="A0A1Q5TJX2"/>
<reference evidence="1 2" key="1">
    <citation type="submission" date="2016-10" db="EMBL/GenBank/DDBJ databases">
        <title>Genome sequence of the ascomycete fungus Penicillium subrubescens.</title>
        <authorList>
            <person name="De Vries R.P."/>
            <person name="Peng M."/>
            <person name="Dilokpimol A."/>
            <person name="Hilden K."/>
            <person name="Makela M.R."/>
            <person name="Grigoriev I."/>
            <person name="Riley R."/>
            <person name="Granchi Z."/>
        </authorList>
    </citation>
    <scope>NUCLEOTIDE SEQUENCE [LARGE SCALE GENOMIC DNA]</scope>
    <source>
        <strain evidence="1 2">CBS 132785</strain>
    </source>
</reference>
<keyword evidence="2" id="KW-1185">Reference proteome</keyword>
<gene>
    <name evidence="1" type="ORF">PENSUB_7977</name>
</gene>
<organism evidence="1 2">
    <name type="scientific">Penicillium subrubescens</name>
    <dbReference type="NCBI Taxonomy" id="1316194"/>
    <lineage>
        <taxon>Eukaryota</taxon>
        <taxon>Fungi</taxon>
        <taxon>Dikarya</taxon>
        <taxon>Ascomycota</taxon>
        <taxon>Pezizomycotina</taxon>
        <taxon>Eurotiomycetes</taxon>
        <taxon>Eurotiomycetidae</taxon>
        <taxon>Eurotiales</taxon>
        <taxon>Aspergillaceae</taxon>
        <taxon>Penicillium</taxon>
    </lineage>
</organism>
<proteinExistence type="predicted"/>
<sequence length="93" mass="10252">MAIASLGSAQAPYLAFARSFMLKQLEPALEYRQSFVAYHATGSSDAIIQLNPLMNISDSLDPLMAELDTDMVASTQPQWAHAGYLCIHWVLHV</sequence>
<evidence type="ECO:0000313" key="1">
    <source>
        <dbReference type="EMBL" id="OKP00520.1"/>
    </source>
</evidence>
<name>A0A1Q5TJX2_9EURO</name>
<evidence type="ECO:0000313" key="2">
    <source>
        <dbReference type="Proteomes" id="UP000186955"/>
    </source>
</evidence>
<dbReference type="EMBL" id="MNBE01000647">
    <property type="protein sequence ID" value="OKP00520.1"/>
    <property type="molecule type" value="Genomic_DNA"/>
</dbReference>
<protein>
    <submittedName>
        <fullName evidence="1">Uncharacterized protein</fullName>
    </submittedName>
</protein>
<dbReference type="Proteomes" id="UP000186955">
    <property type="component" value="Unassembled WGS sequence"/>
</dbReference>
<accession>A0A1Q5TJX2</accession>
<comment type="caution">
    <text evidence="1">The sequence shown here is derived from an EMBL/GenBank/DDBJ whole genome shotgun (WGS) entry which is preliminary data.</text>
</comment>